<name>A0A9J6FFD5_HAELO</name>
<organism evidence="2 3">
    <name type="scientific">Haemaphysalis longicornis</name>
    <name type="common">Bush tick</name>
    <dbReference type="NCBI Taxonomy" id="44386"/>
    <lineage>
        <taxon>Eukaryota</taxon>
        <taxon>Metazoa</taxon>
        <taxon>Ecdysozoa</taxon>
        <taxon>Arthropoda</taxon>
        <taxon>Chelicerata</taxon>
        <taxon>Arachnida</taxon>
        <taxon>Acari</taxon>
        <taxon>Parasitiformes</taxon>
        <taxon>Ixodida</taxon>
        <taxon>Ixodoidea</taxon>
        <taxon>Ixodidae</taxon>
        <taxon>Haemaphysalinae</taxon>
        <taxon>Haemaphysalis</taxon>
    </lineage>
</organism>
<dbReference type="Proteomes" id="UP000821853">
    <property type="component" value="Chromosome 1"/>
</dbReference>
<evidence type="ECO:0000313" key="2">
    <source>
        <dbReference type="EMBL" id="KAH9361056.1"/>
    </source>
</evidence>
<feature type="region of interest" description="Disordered" evidence="1">
    <location>
        <begin position="1"/>
        <end position="23"/>
    </location>
</feature>
<dbReference type="EMBL" id="JABSTR010000001">
    <property type="protein sequence ID" value="KAH9361056.1"/>
    <property type="molecule type" value="Genomic_DNA"/>
</dbReference>
<evidence type="ECO:0000256" key="1">
    <source>
        <dbReference type="SAM" id="MobiDB-lite"/>
    </source>
</evidence>
<feature type="compositionally biased region" description="Polar residues" evidence="1">
    <location>
        <begin position="59"/>
        <end position="70"/>
    </location>
</feature>
<feature type="compositionally biased region" description="Basic and acidic residues" evidence="1">
    <location>
        <begin position="14"/>
        <end position="23"/>
    </location>
</feature>
<reference evidence="2 3" key="1">
    <citation type="journal article" date="2020" name="Cell">
        <title>Large-Scale Comparative Analyses of Tick Genomes Elucidate Their Genetic Diversity and Vector Capacities.</title>
        <authorList>
            <consortium name="Tick Genome and Microbiome Consortium (TIGMIC)"/>
            <person name="Jia N."/>
            <person name="Wang J."/>
            <person name="Shi W."/>
            <person name="Du L."/>
            <person name="Sun Y."/>
            <person name="Zhan W."/>
            <person name="Jiang J.F."/>
            <person name="Wang Q."/>
            <person name="Zhang B."/>
            <person name="Ji P."/>
            <person name="Bell-Sakyi L."/>
            <person name="Cui X.M."/>
            <person name="Yuan T.T."/>
            <person name="Jiang B.G."/>
            <person name="Yang W.F."/>
            <person name="Lam T.T."/>
            <person name="Chang Q.C."/>
            <person name="Ding S.J."/>
            <person name="Wang X.J."/>
            <person name="Zhu J.G."/>
            <person name="Ruan X.D."/>
            <person name="Zhao L."/>
            <person name="Wei J.T."/>
            <person name="Ye R.Z."/>
            <person name="Que T.C."/>
            <person name="Du C.H."/>
            <person name="Zhou Y.H."/>
            <person name="Cheng J.X."/>
            <person name="Dai P.F."/>
            <person name="Guo W.B."/>
            <person name="Han X.H."/>
            <person name="Huang E.J."/>
            <person name="Li L.F."/>
            <person name="Wei W."/>
            <person name="Gao Y.C."/>
            <person name="Liu J.Z."/>
            <person name="Shao H.Z."/>
            <person name="Wang X."/>
            <person name="Wang C.C."/>
            <person name="Yang T.C."/>
            <person name="Huo Q.B."/>
            <person name="Li W."/>
            <person name="Chen H.Y."/>
            <person name="Chen S.E."/>
            <person name="Zhou L.G."/>
            <person name="Ni X.B."/>
            <person name="Tian J.H."/>
            <person name="Sheng Y."/>
            <person name="Liu T."/>
            <person name="Pan Y.S."/>
            <person name="Xia L.Y."/>
            <person name="Li J."/>
            <person name="Zhao F."/>
            <person name="Cao W.C."/>
        </authorList>
    </citation>
    <scope>NUCLEOTIDE SEQUENCE [LARGE SCALE GENOMIC DNA]</scope>
    <source>
        <strain evidence="2">HaeL-2018</strain>
    </source>
</reference>
<dbReference type="AlphaFoldDB" id="A0A9J6FFD5"/>
<protein>
    <submittedName>
        <fullName evidence="2">Uncharacterized protein</fullName>
    </submittedName>
</protein>
<proteinExistence type="predicted"/>
<feature type="compositionally biased region" description="Basic and acidic residues" evidence="1">
    <location>
        <begin position="71"/>
        <end position="96"/>
    </location>
</feature>
<feature type="region of interest" description="Disordered" evidence="1">
    <location>
        <begin position="59"/>
        <end position="107"/>
    </location>
</feature>
<comment type="caution">
    <text evidence="2">The sequence shown here is derived from an EMBL/GenBank/DDBJ whole genome shotgun (WGS) entry which is preliminary data.</text>
</comment>
<gene>
    <name evidence="2" type="ORF">HPB48_002918</name>
</gene>
<sequence length="184" mass="20737">MTKNILSDDNNVNAKKDDKASNKEWEIIETLREENAALRATIHNLTKEIAEIRNELRSIEQQSSNPSSNINKKEEVIVNQESTDKEPASKKRAVEPRKHKGSKNIDSGHNLEVKFAKLEELFTSMTRAIETFQTENISRLTCLERTLQPIASHSTFAPLIAQLNQGTQAPSFTLGQSWPPTQQA</sequence>
<evidence type="ECO:0000313" key="3">
    <source>
        <dbReference type="Proteomes" id="UP000821853"/>
    </source>
</evidence>
<accession>A0A9J6FFD5</accession>
<keyword evidence="3" id="KW-1185">Reference proteome</keyword>
<dbReference type="VEuPathDB" id="VectorBase:HLOH_050283"/>